<organism evidence="1 2">
    <name type="scientific">Pyrrhoderma noxium</name>
    <dbReference type="NCBI Taxonomy" id="2282107"/>
    <lineage>
        <taxon>Eukaryota</taxon>
        <taxon>Fungi</taxon>
        <taxon>Dikarya</taxon>
        <taxon>Basidiomycota</taxon>
        <taxon>Agaricomycotina</taxon>
        <taxon>Agaricomycetes</taxon>
        <taxon>Hymenochaetales</taxon>
        <taxon>Hymenochaetaceae</taxon>
        <taxon>Pyrrhoderma</taxon>
    </lineage>
</organism>
<keyword evidence="2" id="KW-1185">Reference proteome</keyword>
<dbReference type="EMBL" id="NBII01000007">
    <property type="protein sequence ID" value="PAV17462.1"/>
    <property type="molecule type" value="Genomic_DNA"/>
</dbReference>
<dbReference type="InParanoid" id="A0A286UCX3"/>
<name>A0A286UCX3_9AGAM</name>
<proteinExistence type="predicted"/>
<dbReference type="Gene3D" id="3.30.70.240">
    <property type="match status" value="1"/>
</dbReference>
<reference evidence="1 2" key="1">
    <citation type="journal article" date="2017" name="Mol. Ecol.">
        <title>Comparative and population genomic landscape of Phellinus noxius: A hypervariable fungus causing root rot in trees.</title>
        <authorList>
            <person name="Chung C.L."/>
            <person name="Lee T.J."/>
            <person name="Akiba M."/>
            <person name="Lee H.H."/>
            <person name="Kuo T.H."/>
            <person name="Liu D."/>
            <person name="Ke H.M."/>
            <person name="Yokoi T."/>
            <person name="Roa M.B."/>
            <person name="Lu M.J."/>
            <person name="Chang Y.Y."/>
            <person name="Ann P.J."/>
            <person name="Tsai J.N."/>
            <person name="Chen C.Y."/>
            <person name="Tzean S.S."/>
            <person name="Ota Y."/>
            <person name="Hattori T."/>
            <person name="Sahashi N."/>
            <person name="Liou R.F."/>
            <person name="Kikuchi T."/>
            <person name="Tsai I.J."/>
        </authorList>
    </citation>
    <scope>NUCLEOTIDE SEQUENCE [LARGE SCALE GENOMIC DNA]</scope>
    <source>
        <strain evidence="1 2">FFPRI411160</strain>
    </source>
</reference>
<evidence type="ECO:0000313" key="1">
    <source>
        <dbReference type="EMBL" id="PAV17462.1"/>
    </source>
</evidence>
<evidence type="ECO:0000313" key="2">
    <source>
        <dbReference type="Proteomes" id="UP000217199"/>
    </source>
</evidence>
<sequence>MEIPGEDAAVVVVDIPPEVYFASAGLYGIAYDLYTNSIEKAPPRGWQMHRSQLYRTIQKFLTQYGFYRAQYSVWQCSQPAVSCWSRMMSFRCLLPPGVFPTVIRRLEMFLIPWDFLIVTDDVTLGGRYYPYLIYRTPTGLVEHYGSINDRGVDNVGAQRGPWTEPRHPIQ</sequence>
<dbReference type="AlphaFoldDB" id="A0A286UCX3"/>
<comment type="caution">
    <text evidence="1">The sequence shown here is derived from an EMBL/GenBank/DDBJ whole genome shotgun (WGS) entry which is preliminary data.</text>
</comment>
<accession>A0A286UCX3</accession>
<dbReference type="OrthoDB" id="3262259at2759"/>
<gene>
    <name evidence="1" type="ORF">PNOK_0752600</name>
</gene>
<protein>
    <submittedName>
        <fullName evidence="1">Uncharacterized protein</fullName>
    </submittedName>
</protein>
<dbReference type="SUPFAM" id="SSF143430">
    <property type="entry name" value="TTP0101/SSO1404-like"/>
    <property type="match status" value="1"/>
</dbReference>
<dbReference type="Proteomes" id="UP000217199">
    <property type="component" value="Unassembled WGS sequence"/>
</dbReference>